<feature type="compositionally biased region" description="Polar residues" evidence="1">
    <location>
        <begin position="12"/>
        <end position="25"/>
    </location>
</feature>
<dbReference type="EMBL" id="WHLY01000002">
    <property type="protein sequence ID" value="MPR35171.1"/>
    <property type="molecule type" value="Genomic_DNA"/>
</dbReference>
<dbReference type="RefSeq" id="WP_152761989.1">
    <property type="nucleotide sequence ID" value="NZ_WHLY01000002.1"/>
</dbReference>
<sequence length="206" mass="22620">MANLSYAPQPPGNITENDNRSTTASVTGAPNPVSLISFTAQKEAQTAVLSWATAEEVNSDRFEVEHSLNGKNWQMIGSVAARGNSKNTQWYTFTDANPADGSNLYRLRMVDRDGTFDYTRARSLEFDIKLETALYPNPVSERLLLKAGDLSQIRRVELYNASGKSVLESDSVTASGIDVKGLPTGFYVVRVTRTNGSTDTFKVLKQ</sequence>
<gene>
    <name evidence="3" type="ORF">GBK04_17905</name>
</gene>
<proteinExistence type="predicted"/>
<protein>
    <submittedName>
        <fullName evidence="3">T9SS type A sorting domain-containing protein</fullName>
    </submittedName>
</protein>
<organism evidence="3 4">
    <name type="scientific">Salmonirosea aquatica</name>
    <dbReference type="NCBI Taxonomy" id="2654236"/>
    <lineage>
        <taxon>Bacteria</taxon>
        <taxon>Pseudomonadati</taxon>
        <taxon>Bacteroidota</taxon>
        <taxon>Cytophagia</taxon>
        <taxon>Cytophagales</taxon>
        <taxon>Spirosomataceae</taxon>
        <taxon>Salmonirosea</taxon>
    </lineage>
</organism>
<feature type="domain" description="Secretion system C-terminal sorting" evidence="2">
    <location>
        <begin position="134"/>
        <end position="198"/>
    </location>
</feature>
<keyword evidence="4" id="KW-1185">Reference proteome</keyword>
<evidence type="ECO:0000313" key="3">
    <source>
        <dbReference type="EMBL" id="MPR35171.1"/>
    </source>
</evidence>
<evidence type="ECO:0000256" key="1">
    <source>
        <dbReference type="SAM" id="MobiDB-lite"/>
    </source>
</evidence>
<dbReference type="Pfam" id="PF18962">
    <property type="entry name" value="Por_Secre_tail"/>
    <property type="match status" value="1"/>
</dbReference>
<evidence type="ECO:0000259" key="2">
    <source>
        <dbReference type="Pfam" id="PF18962"/>
    </source>
</evidence>
<dbReference type="AlphaFoldDB" id="A0A7C9FPP4"/>
<dbReference type="Proteomes" id="UP000479293">
    <property type="component" value="Unassembled WGS sequence"/>
</dbReference>
<evidence type="ECO:0000313" key="4">
    <source>
        <dbReference type="Proteomes" id="UP000479293"/>
    </source>
</evidence>
<feature type="region of interest" description="Disordered" evidence="1">
    <location>
        <begin position="1"/>
        <end position="25"/>
    </location>
</feature>
<accession>A0A7C9FPP4</accession>
<dbReference type="NCBIfam" id="TIGR04183">
    <property type="entry name" value="Por_Secre_tail"/>
    <property type="match status" value="1"/>
</dbReference>
<name>A0A7C9FPP4_9BACT</name>
<reference evidence="3 4" key="1">
    <citation type="submission" date="2019-10" db="EMBL/GenBank/DDBJ databases">
        <title>Draft Genome Sequence of Cytophagaceae sp. SJW1-29.</title>
        <authorList>
            <person name="Choi A."/>
        </authorList>
    </citation>
    <scope>NUCLEOTIDE SEQUENCE [LARGE SCALE GENOMIC DNA]</scope>
    <source>
        <strain evidence="3 4">SJW1-29</strain>
    </source>
</reference>
<dbReference type="Gene3D" id="2.60.120.260">
    <property type="entry name" value="Galactose-binding domain-like"/>
    <property type="match status" value="1"/>
</dbReference>
<comment type="caution">
    <text evidence="3">The sequence shown here is derived from an EMBL/GenBank/DDBJ whole genome shotgun (WGS) entry which is preliminary data.</text>
</comment>
<dbReference type="InterPro" id="IPR026444">
    <property type="entry name" value="Secre_tail"/>
</dbReference>